<gene>
    <name evidence="4" type="ORF">I316_07275</name>
</gene>
<keyword evidence="1" id="KW-0560">Oxidoreductase</keyword>
<dbReference type="STRING" id="1296120.A0A1B9GIT9"/>
<dbReference type="Proteomes" id="UP000092666">
    <property type="component" value="Unassembled WGS sequence"/>
</dbReference>
<keyword evidence="5" id="KW-1185">Reference proteome</keyword>
<accession>A0A1B9GIT9</accession>
<dbReference type="Pfam" id="PF07993">
    <property type="entry name" value="NAD_binding_4"/>
    <property type="match status" value="1"/>
</dbReference>
<dbReference type="InterPro" id="IPR036291">
    <property type="entry name" value="NAD(P)-bd_dom_sf"/>
</dbReference>
<dbReference type="EMBL" id="KV700138">
    <property type="protein sequence ID" value="OCF31004.1"/>
    <property type="molecule type" value="Genomic_DNA"/>
</dbReference>
<dbReference type="InterPro" id="IPR050425">
    <property type="entry name" value="NAD(P)_dehydrat-like"/>
</dbReference>
<dbReference type="PANTHER" id="PTHR10366">
    <property type="entry name" value="NAD DEPENDENT EPIMERASE/DEHYDRATASE"/>
    <property type="match status" value="1"/>
</dbReference>
<protein>
    <recommendedName>
        <fullName evidence="3">Thioester reductase (TE) domain-containing protein</fullName>
    </recommendedName>
</protein>
<reference evidence="5" key="2">
    <citation type="submission" date="2013-12" db="EMBL/GenBank/DDBJ databases">
        <title>Evolution of pathogenesis and genome organization in the Tremellales.</title>
        <authorList>
            <person name="Cuomo C."/>
            <person name="Litvintseva A."/>
            <person name="Heitman J."/>
            <person name="Chen Y."/>
            <person name="Sun S."/>
            <person name="Springer D."/>
            <person name="Dromer F."/>
            <person name="Young S."/>
            <person name="Zeng Q."/>
            <person name="Chapman S."/>
            <person name="Gujja S."/>
            <person name="Saif S."/>
            <person name="Birren B."/>
        </authorList>
    </citation>
    <scope>NUCLEOTIDE SEQUENCE [LARGE SCALE GENOMIC DNA]</scope>
    <source>
        <strain evidence="5">BCC8398</strain>
    </source>
</reference>
<evidence type="ECO:0000256" key="1">
    <source>
        <dbReference type="ARBA" id="ARBA00023002"/>
    </source>
</evidence>
<name>A0A1B9GIT9_9TREE</name>
<dbReference type="InterPro" id="IPR013120">
    <property type="entry name" value="FAR_NAD-bd"/>
</dbReference>
<reference evidence="4 5" key="1">
    <citation type="submission" date="2013-07" db="EMBL/GenBank/DDBJ databases">
        <title>The Genome Sequence of Cryptococcus heveanensis BCC8398.</title>
        <authorList>
            <consortium name="The Broad Institute Genome Sequencing Platform"/>
            <person name="Cuomo C."/>
            <person name="Litvintseva A."/>
            <person name="Chen Y."/>
            <person name="Heitman J."/>
            <person name="Sun S."/>
            <person name="Springer D."/>
            <person name="Dromer F."/>
            <person name="Young S.K."/>
            <person name="Zeng Q."/>
            <person name="Gargeya S."/>
            <person name="Fitzgerald M."/>
            <person name="Abouelleil A."/>
            <person name="Alvarado L."/>
            <person name="Berlin A.M."/>
            <person name="Chapman S.B."/>
            <person name="Dewar J."/>
            <person name="Goldberg J."/>
            <person name="Griggs A."/>
            <person name="Gujja S."/>
            <person name="Hansen M."/>
            <person name="Howarth C."/>
            <person name="Imamovic A."/>
            <person name="Larimer J."/>
            <person name="McCowan C."/>
            <person name="Murphy C."/>
            <person name="Pearson M."/>
            <person name="Priest M."/>
            <person name="Roberts A."/>
            <person name="Saif S."/>
            <person name="Shea T."/>
            <person name="Sykes S."/>
            <person name="Wortman J."/>
            <person name="Nusbaum C."/>
            <person name="Birren B."/>
        </authorList>
    </citation>
    <scope>NUCLEOTIDE SEQUENCE [LARGE SCALE GENOMIC DNA]</scope>
    <source>
        <strain evidence="4 5">BCC8398</strain>
    </source>
</reference>
<dbReference type="OrthoDB" id="2559962at2759"/>
<dbReference type="GO" id="GO:0016616">
    <property type="term" value="F:oxidoreductase activity, acting on the CH-OH group of donors, NAD or NADP as acceptor"/>
    <property type="evidence" value="ECO:0007669"/>
    <property type="project" value="TreeGrafter"/>
</dbReference>
<dbReference type="Gene3D" id="3.40.50.720">
    <property type="entry name" value="NAD(P)-binding Rossmann-like Domain"/>
    <property type="match status" value="1"/>
</dbReference>
<sequence length="349" mass="38454">MSTSTSHQSPRDDQPRPIVAITGLNGYIATHVAIKFLHEGWDIKGSVRSSKSAGQILGDEKHVLAPYVKAGRVGVVEVPDLGGDLGELLEDVQAVAHIAAPLPIKSNPTWEEFKTPTIAGTLNLLEHANKSKSIKSITVMSSFGAMINLAPVDQQWNKVYNEHDWNPYDEDLCSSIDPASNEMAPHIWYMASKKYLEFAVNHWVEENKPAWPVAVFCPPMVFRAALNSSTPDDLNNFVAASGHITHLIKGKNAPIPPEYSLVMVDPRDVATAFFNAVERKKAGRYALAGHSYTYRRFVDTFRRLRPDLEEYFAAGDPAAAELPPDGPHGEKAWTIDASKSIKELGLQCE</sequence>
<proteinExistence type="inferred from homology"/>
<feature type="domain" description="Thioester reductase (TE)" evidence="3">
    <location>
        <begin position="84"/>
        <end position="253"/>
    </location>
</feature>
<comment type="similarity">
    <text evidence="2">Belongs to the NAD(P)-dependent epimerase/dehydratase family. Dihydroflavonol-4-reductase subfamily.</text>
</comment>
<dbReference type="PANTHER" id="PTHR10366:SF579">
    <property type="entry name" value="3-BETA HYDROXYSTEROID DEHYDROGENASE_ISOMERASE FAMILY PROTEIN (AFU_ORTHOLOGUE AFUA_3G02250)"/>
    <property type="match status" value="1"/>
</dbReference>
<evidence type="ECO:0000256" key="2">
    <source>
        <dbReference type="ARBA" id="ARBA00023445"/>
    </source>
</evidence>
<evidence type="ECO:0000259" key="3">
    <source>
        <dbReference type="Pfam" id="PF07993"/>
    </source>
</evidence>
<dbReference type="AlphaFoldDB" id="A0A1B9GIT9"/>
<dbReference type="SUPFAM" id="SSF51735">
    <property type="entry name" value="NAD(P)-binding Rossmann-fold domains"/>
    <property type="match status" value="1"/>
</dbReference>
<evidence type="ECO:0000313" key="5">
    <source>
        <dbReference type="Proteomes" id="UP000092666"/>
    </source>
</evidence>
<evidence type="ECO:0000313" key="4">
    <source>
        <dbReference type="EMBL" id="OCF31004.1"/>
    </source>
</evidence>
<organism evidence="4 5">
    <name type="scientific">Kwoniella heveanensis BCC8398</name>
    <dbReference type="NCBI Taxonomy" id="1296120"/>
    <lineage>
        <taxon>Eukaryota</taxon>
        <taxon>Fungi</taxon>
        <taxon>Dikarya</taxon>
        <taxon>Basidiomycota</taxon>
        <taxon>Agaricomycotina</taxon>
        <taxon>Tremellomycetes</taxon>
        <taxon>Tremellales</taxon>
        <taxon>Cryptococcaceae</taxon>
        <taxon>Kwoniella</taxon>
    </lineage>
</organism>